<protein>
    <submittedName>
        <fullName evidence="1">Uncharacterized protein</fullName>
    </submittedName>
</protein>
<reference evidence="1 2" key="1">
    <citation type="journal article" date="2019" name="Int. J. Syst. Evol. Microbiol.">
        <title>The Global Catalogue of Microorganisms (GCM) 10K type strain sequencing project: providing services to taxonomists for standard genome sequencing and annotation.</title>
        <authorList>
            <consortium name="The Broad Institute Genomics Platform"/>
            <consortium name="The Broad Institute Genome Sequencing Center for Infectious Disease"/>
            <person name="Wu L."/>
            <person name="Ma J."/>
        </authorList>
    </citation>
    <scope>NUCLEOTIDE SEQUENCE [LARGE SCALE GENOMIC DNA]</scope>
    <source>
        <strain evidence="1 2">CGMCC 1.12563</strain>
    </source>
</reference>
<dbReference type="Proteomes" id="UP001597187">
    <property type="component" value="Unassembled WGS sequence"/>
</dbReference>
<evidence type="ECO:0000313" key="2">
    <source>
        <dbReference type="Proteomes" id="UP001597187"/>
    </source>
</evidence>
<dbReference type="Pfam" id="PF24430">
    <property type="entry name" value="DUF7553"/>
    <property type="match status" value="1"/>
</dbReference>
<organism evidence="1 2">
    <name type="scientific">Halomarina rubra</name>
    <dbReference type="NCBI Taxonomy" id="2071873"/>
    <lineage>
        <taxon>Archaea</taxon>
        <taxon>Methanobacteriati</taxon>
        <taxon>Methanobacteriota</taxon>
        <taxon>Stenosarchaea group</taxon>
        <taxon>Halobacteria</taxon>
        <taxon>Halobacteriales</taxon>
        <taxon>Natronomonadaceae</taxon>
        <taxon>Halomarina</taxon>
    </lineage>
</organism>
<comment type="caution">
    <text evidence="1">The sequence shown here is derived from an EMBL/GenBank/DDBJ whole genome shotgun (WGS) entry which is preliminary data.</text>
</comment>
<dbReference type="EMBL" id="JBHUDC010000005">
    <property type="protein sequence ID" value="MFD1513645.1"/>
    <property type="molecule type" value="Genomic_DNA"/>
</dbReference>
<gene>
    <name evidence="1" type="ORF">ACFSBT_10170</name>
</gene>
<sequence length="88" mass="9738">MEDTRHYLRQASEQLDASADGVRDMGTRATISFLASELSDVARDGRGADIERFERALDTLEKDLSGSAGVSVRRARRNLERYDSSAST</sequence>
<keyword evidence="2" id="KW-1185">Reference proteome</keyword>
<dbReference type="AlphaFoldDB" id="A0ABD6AUS2"/>
<evidence type="ECO:0000313" key="1">
    <source>
        <dbReference type="EMBL" id="MFD1513645.1"/>
    </source>
</evidence>
<accession>A0ABD6AUS2</accession>
<dbReference type="RefSeq" id="WP_250873620.1">
    <property type="nucleotide sequence ID" value="NZ_JALXFV010000005.1"/>
</dbReference>
<dbReference type="InterPro" id="IPR055975">
    <property type="entry name" value="DUF7553"/>
</dbReference>
<name>A0ABD6AUS2_9EURY</name>
<proteinExistence type="predicted"/>